<comment type="caution">
    <text evidence="2">The sequence shown here is derived from an EMBL/GenBank/DDBJ whole genome shotgun (WGS) entry which is preliminary data.</text>
</comment>
<accession>A0AAV7TCH4</accession>
<sequence>MSGPEPSPAKGCERKRPAHFRDTEEEQACMRPTKTRGQANSSPELDEDLQGVLKATRRLVAQQGKQLVYAQVMAPLEQEGLQKGRKEAKPRQPTKEHIQESGGVPWPKVPLNVLHAQMTNDPMKNETAAFQNL</sequence>
<protein>
    <submittedName>
        <fullName evidence="2">Uncharacterized protein</fullName>
    </submittedName>
</protein>
<evidence type="ECO:0000313" key="3">
    <source>
        <dbReference type="Proteomes" id="UP001066276"/>
    </source>
</evidence>
<organism evidence="2 3">
    <name type="scientific">Pleurodeles waltl</name>
    <name type="common">Iberian ribbed newt</name>
    <dbReference type="NCBI Taxonomy" id="8319"/>
    <lineage>
        <taxon>Eukaryota</taxon>
        <taxon>Metazoa</taxon>
        <taxon>Chordata</taxon>
        <taxon>Craniata</taxon>
        <taxon>Vertebrata</taxon>
        <taxon>Euteleostomi</taxon>
        <taxon>Amphibia</taxon>
        <taxon>Batrachia</taxon>
        <taxon>Caudata</taxon>
        <taxon>Salamandroidea</taxon>
        <taxon>Salamandridae</taxon>
        <taxon>Pleurodelinae</taxon>
        <taxon>Pleurodeles</taxon>
    </lineage>
</organism>
<evidence type="ECO:0000256" key="1">
    <source>
        <dbReference type="SAM" id="MobiDB-lite"/>
    </source>
</evidence>
<keyword evidence="3" id="KW-1185">Reference proteome</keyword>
<feature type="region of interest" description="Disordered" evidence="1">
    <location>
        <begin position="80"/>
        <end position="108"/>
    </location>
</feature>
<dbReference type="AlphaFoldDB" id="A0AAV7TCH4"/>
<feature type="compositionally biased region" description="Basic and acidic residues" evidence="1">
    <location>
        <begin position="11"/>
        <end position="22"/>
    </location>
</feature>
<evidence type="ECO:0000313" key="2">
    <source>
        <dbReference type="EMBL" id="KAJ1174222.1"/>
    </source>
</evidence>
<feature type="compositionally biased region" description="Basic and acidic residues" evidence="1">
    <location>
        <begin position="80"/>
        <end position="99"/>
    </location>
</feature>
<dbReference type="EMBL" id="JANPWB010000007">
    <property type="protein sequence ID" value="KAJ1174222.1"/>
    <property type="molecule type" value="Genomic_DNA"/>
</dbReference>
<proteinExistence type="predicted"/>
<reference evidence="2" key="1">
    <citation type="journal article" date="2022" name="bioRxiv">
        <title>Sequencing and chromosome-scale assembly of the giantPleurodeles waltlgenome.</title>
        <authorList>
            <person name="Brown T."/>
            <person name="Elewa A."/>
            <person name="Iarovenko S."/>
            <person name="Subramanian E."/>
            <person name="Araus A.J."/>
            <person name="Petzold A."/>
            <person name="Susuki M."/>
            <person name="Suzuki K.-i.T."/>
            <person name="Hayashi T."/>
            <person name="Toyoda A."/>
            <person name="Oliveira C."/>
            <person name="Osipova E."/>
            <person name="Leigh N.D."/>
            <person name="Simon A."/>
            <person name="Yun M.H."/>
        </authorList>
    </citation>
    <scope>NUCLEOTIDE SEQUENCE</scope>
    <source>
        <strain evidence="2">20211129_DDA</strain>
        <tissue evidence="2">Liver</tissue>
    </source>
</reference>
<name>A0AAV7TCH4_PLEWA</name>
<feature type="region of interest" description="Disordered" evidence="1">
    <location>
        <begin position="1"/>
        <end position="47"/>
    </location>
</feature>
<gene>
    <name evidence="2" type="ORF">NDU88_006044</name>
</gene>
<dbReference type="Proteomes" id="UP001066276">
    <property type="component" value="Chromosome 4_1"/>
</dbReference>